<keyword evidence="5" id="KW-0963">Cytoplasm</keyword>
<dbReference type="SMART" id="SM00320">
    <property type="entry name" value="WD40"/>
    <property type="match status" value="6"/>
</dbReference>
<dbReference type="InterPro" id="IPR036322">
    <property type="entry name" value="WD40_repeat_dom_sf"/>
</dbReference>
<dbReference type="GO" id="GO:0000139">
    <property type="term" value="C:Golgi membrane"/>
    <property type="evidence" value="ECO:0007669"/>
    <property type="project" value="UniProtKB-SubCell"/>
</dbReference>
<feature type="repeat" description="WD" evidence="14">
    <location>
        <begin position="95"/>
        <end position="127"/>
    </location>
</feature>
<evidence type="ECO:0000256" key="5">
    <source>
        <dbReference type="ARBA" id="ARBA00022490"/>
    </source>
</evidence>
<keyword evidence="4" id="KW-0813">Transport</keyword>
<evidence type="ECO:0000256" key="6">
    <source>
        <dbReference type="ARBA" id="ARBA00022574"/>
    </source>
</evidence>
<feature type="compositionally biased region" description="Low complexity" evidence="15">
    <location>
        <begin position="871"/>
        <end position="889"/>
    </location>
</feature>
<evidence type="ECO:0000256" key="10">
    <source>
        <dbReference type="ARBA" id="ARBA00023034"/>
    </source>
</evidence>
<dbReference type="PANTHER" id="PTHR19876">
    <property type="entry name" value="COATOMER"/>
    <property type="match status" value="1"/>
</dbReference>
<dbReference type="Proteomes" id="UP000887566">
    <property type="component" value="Unplaced"/>
</dbReference>
<sequence>MPLRLDVKRRLLARSDRVKSTDLHPVEPWMLVSLYNGNVHIWNYENQQLVKSFEVCDLPVRAAKFVARKNWVVVGSDDMHIRVFNYNTLERVHQFEAHSDYLRAIAIHPTQPYLLTTSDDMMIKLWDWDNKWTVKQTFEGHTHYVMQLVVNPKDNNTFATASLDRTIKVWQFGSTTPNFTLEGHEKGVNCVDYYHGGDKPYLISGADDRLVKIWDYQNKTCVATLDGHAQNVSAVCFHPELPIILTGSEDSTVRLWHANTYRLETTLNYGLERVWCISAQRGTNTIAIGYDEGSVIIKLGREEPAVSMDASGKILWAKHSEVQQANLKTLQDGGDEIGDGERLPLSIKDMGACEIYPQTLQHSSNGRFVVACGDGEYIIYTSMALRNKAYGAGLEFVWAADPSVYAVRESATSIKLFKNFKEVKTMRPDVTMDGIHGGALLAARSSSALCFYDWETTQLIRRIEMAAKNVFWSDSGELVTIAGDESFFILRYKPEVVAKATGDQITEDGIEDAFDVIGEQAESVKTALWIGDCFIFTTATNRLNYYVGGEIVTIAHLDRPLYLLGYIPKDSRLYACDKDHNVVSYQLLLSVLEYQTAVMRRDFDTADKVLPTIPRDQRTRVAHFLEKQGFKKQALAVSQDPEHRFELALALGELKTAYDLAVEADSEEKWRQLSQAATQKSELLLAGECLGRAHDYGGLLLLATSAGSAHLLNKLAQESTTGGQNNVSFVSNLLLGDVDRCLDVLIETGRLPEAAFFARTYCPSQVARVVSLWKEKANSVRKTSDRNLGDSLADPVRYENLFPGMEQACKAEQYIKQLAKASIPAAAYVQVPPNIERKVLKEMAEAEASGALRFDDEGRAMIMGGGGGGHAQHQPAPIAPSSPARSAAPAPVPVPVPVHRDEEEEDVVEQRHQRQQHHDIEEAEQFHEADDGDDDDDDHAAAAGSAFDHQRAGGPDVVQDRPRPDLVPSGGPDVVGDAPAHPPPPEVVQDSQVRWSDEDDFGDLDADDINIDDLNLEDED</sequence>
<dbReference type="InterPro" id="IPR056176">
    <property type="entry name" value="TPR_COPA_B"/>
</dbReference>
<keyword evidence="11" id="KW-0472">Membrane</keyword>
<dbReference type="InterPro" id="IPR020472">
    <property type="entry name" value="WD40_PAC1"/>
</dbReference>
<dbReference type="GO" id="GO:0005198">
    <property type="term" value="F:structural molecule activity"/>
    <property type="evidence" value="ECO:0007669"/>
    <property type="project" value="InterPro"/>
</dbReference>
<evidence type="ECO:0000313" key="18">
    <source>
        <dbReference type="Proteomes" id="UP000887566"/>
    </source>
</evidence>
<evidence type="ECO:0000256" key="8">
    <source>
        <dbReference type="ARBA" id="ARBA00022892"/>
    </source>
</evidence>
<evidence type="ECO:0000256" key="12">
    <source>
        <dbReference type="ARBA" id="ARBA00023329"/>
    </source>
</evidence>
<name>A0A914UPE1_9BILA</name>
<evidence type="ECO:0000256" key="7">
    <source>
        <dbReference type="ARBA" id="ARBA00022737"/>
    </source>
</evidence>
<evidence type="ECO:0000256" key="11">
    <source>
        <dbReference type="ARBA" id="ARBA00023136"/>
    </source>
</evidence>
<evidence type="ECO:0000256" key="3">
    <source>
        <dbReference type="ARBA" id="ARBA00010844"/>
    </source>
</evidence>
<keyword evidence="18" id="KW-1185">Reference proteome</keyword>
<dbReference type="GO" id="GO:0006886">
    <property type="term" value="P:intracellular protein transport"/>
    <property type="evidence" value="ECO:0007669"/>
    <property type="project" value="InterPro"/>
</dbReference>
<accession>A0A914UPE1</accession>
<dbReference type="AlphaFoldDB" id="A0A914UPE1"/>
<feature type="domain" description="COPA/B TPR" evidence="17">
    <location>
        <begin position="594"/>
        <end position="774"/>
    </location>
</feature>
<protein>
    <recommendedName>
        <fullName evidence="13">Beta'-coat protein</fullName>
    </recommendedName>
</protein>
<dbReference type="Pfam" id="PF00400">
    <property type="entry name" value="WD40"/>
    <property type="match status" value="4"/>
</dbReference>
<proteinExistence type="inferred from homology"/>
<dbReference type="CDD" id="cd22947">
    <property type="entry name" value="Coatomer_WDAD_beta-like"/>
    <property type="match status" value="1"/>
</dbReference>
<keyword evidence="10" id="KW-0333">Golgi apparatus</keyword>
<dbReference type="Pfam" id="PF23953">
    <property type="entry name" value="TPR_COPA_B"/>
    <property type="match status" value="1"/>
</dbReference>
<evidence type="ECO:0000256" key="1">
    <source>
        <dbReference type="ARBA" id="ARBA00004255"/>
    </source>
</evidence>
<dbReference type="InterPro" id="IPR016453">
    <property type="entry name" value="COPB2"/>
</dbReference>
<keyword evidence="7" id="KW-0677">Repeat</keyword>
<keyword evidence="8" id="KW-0931">ER-Golgi transport</keyword>
<dbReference type="Gene3D" id="1.25.40.470">
    <property type="match status" value="1"/>
</dbReference>
<evidence type="ECO:0000313" key="19">
    <source>
        <dbReference type="WBParaSite" id="PSAMB.scaffold111size77700.g2052.t1"/>
    </source>
</evidence>
<evidence type="ECO:0000259" key="17">
    <source>
        <dbReference type="Pfam" id="PF23953"/>
    </source>
</evidence>
<evidence type="ECO:0000259" key="16">
    <source>
        <dbReference type="Pfam" id="PF04053"/>
    </source>
</evidence>
<keyword evidence="9" id="KW-0653">Protein transport</keyword>
<dbReference type="PIRSF" id="PIRSF005567">
    <property type="entry name" value="Coatomer_beta'_subunit"/>
    <property type="match status" value="1"/>
</dbReference>
<dbReference type="InterPro" id="IPR006692">
    <property type="entry name" value="Beta-prop_COPA/B_2nd"/>
</dbReference>
<dbReference type="PANTHER" id="PTHR19876:SF2">
    <property type="entry name" value="COATOMER SUBUNIT BETA"/>
    <property type="match status" value="1"/>
</dbReference>
<dbReference type="InterPro" id="IPR050844">
    <property type="entry name" value="Coatomer_complex_subunit"/>
</dbReference>
<evidence type="ECO:0000256" key="15">
    <source>
        <dbReference type="SAM" id="MobiDB-lite"/>
    </source>
</evidence>
<feature type="compositionally biased region" description="Acidic residues" evidence="15">
    <location>
        <begin position="997"/>
        <end position="1020"/>
    </location>
</feature>
<feature type="region of interest" description="Disordered" evidence="15">
    <location>
        <begin position="857"/>
        <end position="1020"/>
    </location>
</feature>
<evidence type="ECO:0000256" key="9">
    <source>
        <dbReference type="ARBA" id="ARBA00022927"/>
    </source>
</evidence>
<dbReference type="GO" id="GO:0006890">
    <property type="term" value="P:retrograde vesicle-mediated transport, Golgi to endoplasmic reticulum"/>
    <property type="evidence" value="ECO:0007669"/>
    <property type="project" value="TreeGrafter"/>
</dbReference>
<feature type="repeat" description="WD" evidence="14">
    <location>
        <begin position="225"/>
        <end position="266"/>
    </location>
</feature>
<keyword evidence="6 14" id="KW-0853">WD repeat</keyword>
<dbReference type="CDD" id="cd00200">
    <property type="entry name" value="WD40"/>
    <property type="match status" value="1"/>
</dbReference>
<dbReference type="InterPro" id="IPR015943">
    <property type="entry name" value="WD40/YVTN_repeat-like_dom_sf"/>
</dbReference>
<evidence type="ECO:0000256" key="4">
    <source>
        <dbReference type="ARBA" id="ARBA00022448"/>
    </source>
</evidence>
<feature type="repeat" description="WD" evidence="14">
    <location>
        <begin position="138"/>
        <end position="180"/>
    </location>
</feature>
<feature type="domain" description="COPA/B second beta-propeller" evidence="16">
    <location>
        <begin position="319"/>
        <end position="577"/>
    </location>
</feature>
<dbReference type="GO" id="GO:0006888">
    <property type="term" value="P:endoplasmic reticulum to Golgi vesicle-mediated transport"/>
    <property type="evidence" value="ECO:0007669"/>
    <property type="project" value="TreeGrafter"/>
</dbReference>
<dbReference type="InterPro" id="IPR001680">
    <property type="entry name" value="WD40_rpt"/>
</dbReference>
<organism evidence="18 19">
    <name type="scientific">Plectus sambesii</name>
    <dbReference type="NCBI Taxonomy" id="2011161"/>
    <lineage>
        <taxon>Eukaryota</taxon>
        <taxon>Metazoa</taxon>
        <taxon>Ecdysozoa</taxon>
        <taxon>Nematoda</taxon>
        <taxon>Chromadorea</taxon>
        <taxon>Plectida</taxon>
        <taxon>Plectina</taxon>
        <taxon>Plectoidea</taxon>
        <taxon>Plectidae</taxon>
        <taxon>Plectus</taxon>
    </lineage>
</organism>
<evidence type="ECO:0000256" key="13">
    <source>
        <dbReference type="ARBA" id="ARBA00032920"/>
    </source>
</evidence>
<feature type="compositionally biased region" description="Basic and acidic residues" evidence="15">
    <location>
        <begin position="908"/>
        <end position="929"/>
    </location>
</feature>
<feature type="repeat" description="WD" evidence="14">
    <location>
        <begin position="181"/>
        <end position="224"/>
    </location>
</feature>
<comment type="subcellular location">
    <subcellularLocation>
        <location evidence="2">Cytoplasmic vesicle</location>
        <location evidence="2">COPI-coated vesicle membrane</location>
        <topology evidence="2">Peripheral membrane protein</topology>
        <orientation evidence="2">Cytoplasmic side</orientation>
    </subcellularLocation>
    <subcellularLocation>
        <location evidence="1">Golgi apparatus membrane</location>
        <topology evidence="1">Peripheral membrane protein</topology>
        <orientation evidence="1">Cytoplasmic side</orientation>
    </subcellularLocation>
</comment>
<comment type="similarity">
    <text evidence="3">Belongs to the WD repeat COPB2 family.</text>
</comment>
<dbReference type="PROSITE" id="PS50082">
    <property type="entry name" value="WD_REPEATS_2"/>
    <property type="match status" value="4"/>
</dbReference>
<dbReference type="FunFam" id="2.130.10.10:FF:000008">
    <property type="entry name" value="Coatomer subunit beta"/>
    <property type="match status" value="1"/>
</dbReference>
<dbReference type="GO" id="GO:0030126">
    <property type="term" value="C:COPI vesicle coat"/>
    <property type="evidence" value="ECO:0007669"/>
    <property type="project" value="TreeGrafter"/>
</dbReference>
<keyword evidence="12" id="KW-0968">Cytoplasmic vesicle</keyword>
<dbReference type="Gene3D" id="2.130.10.10">
    <property type="entry name" value="YVTN repeat-like/Quinoprotein amine dehydrogenase"/>
    <property type="match status" value="1"/>
</dbReference>
<reference evidence="19" key="1">
    <citation type="submission" date="2022-11" db="UniProtKB">
        <authorList>
            <consortium name="WormBaseParasite"/>
        </authorList>
    </citation>
    <scope>IDENTIFICATION</scope>
</reference>
<dbReference type="Pfam" id="PF04053">
    <property type="entry name" value="B-prop_COPA_B_2nd"/>
    <property type="match status" value="1"/>
</dbReference>
<dbReference type="SUPFAM" id="SSF50978">
    <property type="entry name" value="WD40 repeat-like"/>
    <property type="match status" value="2"/>
</dbReference>
<dbReference type="PRINTS" id="PR00320">
    <property type="entry name" value="GPROTEINBRPT"/>
</dbReference>
<dbReference type="FunFam" id="1.25.40.470:FF:000001">
    <property type="entry name" value="Coatomer subunit beta"/>
    <property type="match status" value="1"/>
</dbReference>
<dbReference type="WBParaSite" id="PSAMB.scaffold111size77700.g2052.t1">
    <property type="protein sequence ID" value="PSAMB.scaffold111size77700.g2052.t1"/>
    <property type="gene ID" value="PSAMB.scaffold111size77700.g2052"/>
</dbReference>
<dbReference type="PROSITE" id="PS50294">
    <property type="entry name" value="WD_REPEATS_REGION"/>
    <property type="match status" value="4"/>
</dbReference>
<evidence type="ECO:0000256" key="2">
    <source>
        <dbReference type="ARBA" id="ARBA00004347"/>
    </source>
</evidence>
<dbReference type="GO" id="GO:0006891">
    <property type="term" value="P:intra-Golgi vesicle-mediated transport"/>
    <property type="evidence" value="ECO:0007669"/>
    <property type="project" value="TreeGrafter"/>
</dbReference>
<evidence type="ECO:0000256" key="14">
    <source>
        <dbReference type="PROSITE-ProRule" id="PRU00221"/>
    </source>
</evidence>